<dbReference type="PATRIC" id="fig|199.248.peg.339"/>
<reference evidence="3" key="1">
    <citation type="submission" date="2015-08" db="EMBL/GenBank/DDBJ databases">
        <title>Comparative genomics of the Campylobacter concisus group.</title>
        <authorList>
            <person name="Miller W.G."/>
            <person name="Yee E."/>
            <person name="Chapman M.H."/>
            <person name="Huynh S."/>
            <person name="Bono J.L."/>
            <person name="On S.L.W."/>
            <person name="St Leger J."/>
            <person name="Foster G."/>
            <person name="Parker C.T."/>
        </authorList>
    </citation>
    <scope>NUCLEOTIDE SEQUENCE [LARGE SCALE GENOMIC DNA]</scope>
    <source>
        <strain evidence="3">ATCC 33237</strain>
    </source>
</reference>
<dbReference type="GeneID" id="28661986"/>
<protein>
    <submittedName>
        <fullName evidence="2">Putative heme-copper protein NnrS</fullName>
    </submittedName>
</protein>
<feature type="transmembrane region" description="Helical" evidence="1">
    <location>
        <begin position="146"/>
        <end position="169"/>
    </location>
</feature>
<dbReference type="Proteomes" id="UP000066049">
    <property type="component" value="Chromosome"/>
</dbReference>
<feature type="transmembrane region" description="Helical" evidence="1">
    <location>
        <begin position="12"/>
        <end position="29"/>
    </location>
</feature>
<feature type="transmembrane region" description="Helical" evidence="1">
    <location>
        <begin position="309"/>
        <end position="330"/>
    </location>
</feature>
<proteinExistence type="predicted"/>
<evidence type="ECO:0000313" key="3">
    <source>
        <dbReference type="Proteomes" id="UP000066049"/>
    </source>
</evidence>
<feature type="transmembrane region" description="Helical" evidence="1">
    <location>
        <begin position="71"/>
        <end position="91"/>
    </location>
</feature>
<evidence type="ECO:0000256" key="1">
    <source>
        <dbReference type="SAM" id="Phobius"/>
    </source>
</evidence>
<dbReference type="RefSeq" id="WP_054197367.1">
    <property type="nucleotide sequence ID" value="NZ_CABMKQ010000002.1"/>
</dbReference>
<feature type="transmembrane region" description="Helical" evidence="1">
    <location>
        <begin position="41"/>
        <end position="59"/>
    </location>
</feature>
<feature type="transmembrane region" description="Helical" evidence="1">
    <location>
        <begin position="190"/>
        <end position="209"/>
    </location>
</feature>
<evidence type="ECO:0000313" key="2">
    <source>
        <dbReference type="EMBL" id="ALF47026.1"/>
    </source>
</evidence>
<feature type="transmembrane region" description="Helical" evidence="1">
    <location>
        <begin position="275"/>
        <end position="297"/>
    </location>
</feature>
<accession>A0A0M4TLU3</accession>
<keyword evidence="1" id="KW-1133">Transmembrane helix</keyword>
<dbReference type="AlphaFoldDB" id="A0A0M4TLU3"/>
<feature type="transmembrane region" description="Helical" evidence="1">
    <location>
        <begin position="97"/>
        <end position="114"/>
    </location>
</feature>
<organism evidence="2 3">
    <name type="scientific">Campylobacter concisus</name>
    <dbReference type="NCBI Taxonomy" id="199"/>
    <lineage>
        <taxon>Bacteria</taxon>
        <taxon>Pseudomonadati</taxon>
        <taxon>Campylobacterota</taxon>
        <taxon>Epsilonproteobacteria</taxon>
        <taxon>Campylobacterales</taxon>
        <taxon>Campylobacteraceae</taxon>
        <taxon>Campylobacter</taxon>
    </lineage>
</organism>
<dbReference type="Pfam" id="PF05940">
    <property type="entry name" value="NnrS"/>
    <property type="match status" value="1"/>
</dbReference>
<name>A0A0M4TLU3_9BACT</name>
<dbReference type="EMBL" id="CP012541">
    <property type="protein sequence ID" value="ALF47026.1"/>
    <property type="molecule type" value="Genomic_DNA"/>
</dbReference>
<feature type="transmembrane region" description="Helical" evidence="1">
    <location>
        <begin position="245"/>
        <end position="269"/>
    </location>
</feature>
<dbReference type="InterPro" id="IPR010266">
    <property type="entry name" value="NnrS"/>
</dbReference>
<keyword evidence="1" id="KW-0812">Transmembrane</keyword>
<sequence length="368" mass="42305">MINNFFTHPMRIFFLMSAACAVLGASVFFTPTDFVSLHKFIFLQLFLALAYAGFLLTGLTDWTNFQASLKIHAYILFSLFFISFILAFFSLFLAHCFIALFWFYLVLLCVYMIWRDKNDDQFGVLGFLFGILGFEIYYLISGNEKFLNLQVFIHVIAILLISYRVSVVLGKEALKREKGMDEAVFVPNFIYKNIAICCVCTFLLLNIFFEASMGVYYAAVACGSAVLAKLKEWHYKELFRHSFVLLYYFMQLFLAIGFLGIGFSGIFGLHLETNFMHLIAINAVVFSVMLIFNVAGLRHSGQELEFLRLSRIAFILVLLAGISRGILAYFWSGFYIHLPATLIAIAFIFWLINFYVIFRDNDFSDDPE</sequence>
<feature type="transmembrane region" description="Helical" evidence="1">
    <location>
        <begin position="121"/>
        <end position="140"/>
    </location>
</feature>
<dbReference type="KEGG" id="ccoc:CCON33237_0318"/>
<feature type="transmembrane region" description="Helical" evidence="1">
    <location>
        <begin position="215"/>
        <end position="233"/>
    </location>
</feature>
<gene>
    <name evidence="2" type="ORF">CCON33237_0318</name>
</gene>
<keyword evidence="1" id="KW-0472">Membrane</keyword>
<feature type="transmembrane region" description="Helical" evidence="1">
    <location>
        <begin position="336"/>
        <end position="358"/>
    </location>
</feature>